<protein>
    <recommendedName>
        <fullName evidence="4">Beta-glucosidase/6-phospho-beta-glucosidase/beta-galactosidase</fullName>
    </recommendedName>
</protein>
<dbReference type="GeneID" id="90990183"/>
<dbReference type="RefSeq" id="WP_015316577.1">
    <property type="nucleotide sequence ID" value="NC_019973.1"/>
</dbReference>
<dbReference type="Gene3D" id="3.20.20.80">
    <property type="entry name" value="Glycosidases"/>
    <property type="match status" value="2"/>
</dbReference>
<dbReference type="eggNOG" id="COG2723">
    <property type="taxonomic scope" value="Bacteria"/>
</dbReference>
<keyword evidence="3" id="KW-1185">Reference proteome</keyword>
<evidence type="ECO:0008006" key="4">
    <source>
        <dbReference type="Google" id="ProtNLM"/>
    </source>
</evidence>
<dbReference type="EMBL" id="CP003358">
    <property type="protein sequence ID" value="AGB45154.1"/>
    <property type="molecule type" value="Genomic_DNA"/>
</dbReference>
<keyword evidence="1" id="KW-0732">Signal</keyword>
<dbReference type="InterPro" id="IPR017853">
    <property type="entry name" value="GH"/>
</dbReference>
<name>L0KMC4_MESAW</name>
<accession>L0KMC4</accession>
<feature type="chain" id="PRO_5003944649" description="Beta-glucosidase/6-phospho-beta-glucosidase/beta-galactosidase" evidence="1">
    <location>
        <begin position="33"/>
        <end position="575"/>
    </location>
</feature>
<feature type="signal peptide" evidence="1">
    <location>
        <begin position="1"/>
        <end position="32"/>
    </location>
</feature>
<dbReference type="STRING" id="754035.Mesau_02751"/>
<proteinExistence type="predicted"/>
<dbReference type="KEGG" id="mam:Mesau_02751"/>
<reference evidence="3" key="1">
    <citation type="submission" date="2012-02" db="EMBL/GenBank/DDBJ databases">
        <title>Complete sequence of Mesorhizobium australicum WSM2073.</title>
        <authorList>
            <person name="Lucas S."/>
            <person name="Han J."/>
            <person name="Lapidus A."/>
            <person name="Cheng J.-F."/>
            <person name="Goodwin L."/>
            <person name="Pitluck S."/>
            <person name="Peters L."/>
            <person name="Gu W."/>
            <person name="Detter J.C."/>
            <person name="Han C."/>
            <person name="Tapia R."/>
            <person name="Land M."/>
            <person name="Hauser L."/>
            <person name="Kyrpides N."/>
            <person name="Ivanova N."/>
            <person name="Pagani I."/>
            <person name="Reeve W.G."/>
            <person name="Howieson J.G."/>
            <person name="Tiwari R.P."/>
            <person name="O'Hara G.W."/>
            <person name="Atkins C.A."/>
            <person name="Ronson C.W."/>
            <person name="Nandasena K.G."/>
            <person name="Woyke T."/>
        </authorList>
    </citation>
    <scope>NUCLEOTIDE SEQUENCE [LARGE SCALE GENOMIC DNA]</scope>
    <source>
        <strain evidence="3">LMG 24608 / HAMBI 3006 / WSM2073</strain>
    </source>
</reference>
<evidence type="ECO:0000313" key="3">
    <source>
        <dbReference type="Proteomes" id="UP000010998"/>
    </source>
</evidence>
<dbReference type="SUPFAM" id="SSF51445">
    <property type="entry name" value="(Trans)glycosidases"/>
    <property type="match status" value="1"/>
</dbReference>
<gene>
    <name evidence="2" type="ordered locus">Mesau_02751</name>
</gene>
<sequence length="575" mass="64703">MPVRSSGIKLAPSDTCLSSAAALLLLFSISLAQSWAALAGDTDTALINWARAKTLLVEQLDREPRSVDAQFNEPTLISRAVTPVVAPSADERARNAATSDLYVQIYGRPSLKSFLWTGVESGNPLTRDESYRWDSLDDQGLFDHERRRVLAARLLYLGILNVRLGLSNHLIDPERDETWLAHDGLIDDLDRAGLRVSLDLHHFGIEDRFRVAGPDGRTKGRASYYLNQDWPAYFAAFSRAAINRYGPRIKAVTLINEPETTIGFNSEMWNGAFPRWQSPLHTTYYIERAVQVAKAAVLARLAIEEELAPSKRRMLYIHPEAAVFKPGWDEFNRHIRFFGSDLILGEDWLLEADFEKLELMTPAEHLAKWNATAPSSRTSLDWAIKHYLDGSPATGRPLPDSLQRVLHMLKEVQDLHRKLNREFKVTMKRDTVFGVDYYAHNEDFDTKGKHLSAEPQNYAGEVSSGARAGLEAVITDYYNRYHLPMMVTETGTPYFNYGARWHQEMLLECAAAASAGVPLLAYSIYPLLDSWGWETALSVSRPQTLLNPSGIFTLALEPRPFAGRLLRSLKAGFQP</sequence>
<dbReference type="OrthoDB" id="9803892at2"/>
<evidence type="ECO:0000313" key="2">
    <source>
        <dbReference type="EMBL" id="AGB45154.1"/>
    </source>
</evidence>
<evidence type="ECO:0000256" key="1">
    <source>
        <dbReference type="SAM" id="SignalP"/>
    </source>
</evidence>
<dbReference type="AlphaFoldDB" id="L0KMC4"/>
<dbReference type="Proteomes" id="UP000010998">
    <property type="component" value="Chromosome"/>
</dbReference>
<dbReference type="HOGENOM" id="CLU_473934_0_0_5"/>
<organism evidence="2 3">
    <name type="scientific">Mesorhizobium australicum (strain HAMBI 3006 / LMG 24608 / WSM2073)</name>
    <dbReference type="NCBI Taxonomy" id="754035"/>
    <lineage>
        <taxon>Bacteria</taxon>
        <taxon>Pseudomonadati</taxon>
        <taxon>Pseudomonadota</taxon>
        <taxon>Alphaproteobacteria</taxon>
        <taxon>Hyphomicrobiales</taxon>
        <taxon>Phyllobacteriaceae</taxon>
        <taxon>Mesorhizobium</taxon>
    </lineage>
</organism>